<dbReference type="Proteomes" id="UP000315983">
    <property type="component" value="Unassembled WGS sequence"/>
</dbReference>
<dbReference type="Proteomes" id="UP000677457">
    <property type="component" value="Unassembled WGS sequence"/>
</dbReference>
<sequence>MSSYTITTTVKIEVSGTTVHVSEPMGRAGEKVKPAGGEISGVGLELLVKLPAVGGAQVTSQSSLTAATEVDGSVRQNMPVHGVEAHADKVESPVAATSPDAEHTTTAASSAGSVDAVAIESAGVAADGVEGTDDSVTTDGVAADVVVPLQASRVKQPAVGARARRGRSAAGAKATRTVRKASPKRATSVDAGRAYRRAPEDLESIFQQAGSASAVADYYDVPRHTAQGWIRTLRRRQAKATK</sequence>
<evidence type="ECO:0000313" key="5">
    <source>
        <dbReference type="Proteomes" id="UP000677457"/>
    </source>
</evidence>
<feature type="region of interest" description="Disordered" evidence="1">
    <location>
        <begin position="89"/>
        <end position="112"/>
    </location>
</feature>
<dbReference type="EMBL" id="VFOL01000001">
    <property type="protein sequence ID" value="TQL35601.1"/>
    <property type="molecule type" value="Genomic_DNA"/>
</dbReference>
<reference evidence="3 4" key="1">
    <citation type="submission" date="2019-06" db="EMBL/GenBank/DDBJ databases">
        <title>Sequencing the genomes of 1000 actinobacteria strains.</title>
        <authorList>
            <person name="Klenk H.-P."/>
        </authorList>
    </citation>
    <scope>NUCLEOTIDE SEQUENCE [LARGE SCALE GENOMIC DNA]</scope>
    <source>
        <strain evidence="3 4">DSM 44819</strain>
    </source>
</reference>
<proteinExistence type="predicted"/>
<name>A0A542XIC6_SALAC</name>
<evidence type="ECO:0000313" key="4">
    <source>
        <dbReference type="Proteomes" id="UP000315983"/>
    </source>
</evidence>
<evidence type="ECO:0000313" key="3">
    <source>
        <dbReference type="EMBL" id="TQL35601.1"/>
    </source>
</evidence>
<dbReference type="AlphaFoldDB" id="A0A542XIC6"/>
<protein>
    <submittedName>
        <fullName evidence="3">Uncharacterized protein</fullName>
    </submittedName>
</protein>
<organism evidence="3 4">
    <name type="scientific">Salinispora arenicola</name>
    <dbReference type="NCBI Taxonomy" id="168697"/>
    <lineage>
        <taxon>Bacteria</taxon>
        <taxon>Bacillati</taxon>
        <taxon>Actinomycetota</taxon>
        <taxon>Actinomycetes</taxon>
        <taxon>Micromonosporales</taxon>
        <taxon>Micromonosporaceae</taxon>
        <taxon>Salinispora</taxon>
    </lineage>
</organism>
<gene>
    <name evidence="3" type="ORF">FB564_0652</name>
    <name evidence="2" type="ORF">Sar04_47040</name>
</gene>
<evidence type="ECO:0000256" key="1">
    <source>
        <dbReference type="SAM" id="MobiDB-lite"/>
    </source>
</evidence>
<evidence type="ECO:0000313" key="2">
    <source>
        <dbReference type="EMBL" id="GIM87968.1"/>
    </source>
</evidence>
<reference evidence="2 5" key="2">
    <citation type="submission" date="2021-03" db="EMBL/GenBank/DDBJ databases">
        <title>Whole genome shotgun sequence of Salinispora arenicola NBRC 105043.</title>
        <authorList>
            <person name="Komaki H."/>
            <person name="Tamura T."/>
        </authorList>
    </citation>
    <scope>NUCLEOTIDE SEQUENCE [LARGE SCALE GENOMIC DNA]</scope>
    <source>
        <strain evidence="2 5">NBRC 105043</strain>
    </source>
</reference>
<comment type="caution">
    <text evidence="3">The sequence shown here is derived from an EMBL/GenBank/DDBJ whole genome shotgun (WGS) entry which is preliminary data.</text>
</comment>
<dbReference type="GeneID" id="93769998"/>
<accession>A0A542XIC6</accession>
<keyword evidence="5" id="KW-1185">Reference proteome</keyword>
<dbReference type="RefSeq" id="WP_018802402.1">
    <property type="nucleotide sequence ID" value="NZ_BOQM01000053.1"/>
</dbReference>
<dbReference type="EMBL" id="BOQM01000053">
    <property type="protein sequence ID" value="GIM87968.1"/>
    <property type="molecule type" value="Genomic_DNA"/>
</dbReference>